<dbReference type="PATRIC" id="fig|264459.3.peg.4206"/>
<feature type="domain" description="Serine aminopeptidase S33" evidence="1">
    <location>
        <begin position="122"/>
        <end position="351"/>
    </location>
</feature>
<dbReference type="Proteomes" id="UP000050384">
    <property type="component" value="Unassembled WGS sequence"/>
</dbReference>
<name>A0A0N8T8Z8_PSESX</name>
<sequence length="367" mass="40519">MQACGNCRYDTMKLCGKLANITTVDYGGIACHAGVDRRISLHNFTISLPESGNPMSATFDPDNLRASLLALNVIDPLSLDGQAYQRFYGLAGLGGENVVRSWLGRLDVDGYEIVGQVWLPESPVATLFLFHGFYDHMGLYRHVIEWALTQGFAVISCDLPGHGLSSGSRASINDFAEYQVVLQRLLLEAGSLGLPHPWHLCGQSTGGAIVIDHLLHQGAESPAQGEVILLAPLVRPRAWGWSRFSYRLLKPFVSGIARRFTENSNAPAFLPFLLADPLQPRRLPTAWVGALAQWIVRVESAPRSLRSPIIIQGDADMTVDWSHNLAVLKDKFSQPHILMLGHARHHLANETPELRARYFDFVKGRLG</sequence>
<comment type="caution">
    <text evidence="2">The sequence shown here is derived from an EMBL/GenBank/DDBJ whole genome shotgun (WGS) entry which is preliminary data.</text>
</comment>
<dbReference type="Gene3D" id="3.40.50.1820">
    <property type="entry name" value="alpha/beta hydrolase"/>
    <property type="match status" value="1"/>
</dbReference>
<proteinExistence type="predicted"/>
<gene>
    <name evidence="2" type="ORF">ALO94_05165</name>
</gene>
<dbReference type="EMBL" id="LJRI01000448">
    <property type="protein sequence ID" value="KPZ00993.1"/>
    <property type="molecule type" value="Genomic_DNA"/>
</dbReference>
<organism evidence="2 3">
    <name type="scientific">Pseudomonas syringae pv. spinaceae</name>
    <dbReference type="NCBI Taxonomy" id="264459"/>
    <lineage>
        <taxon>Bacteria</taxon>
        <taxon>Pseudomonadati</taxon>
        <taxon>Pseudomonadota</taxon>
        <taxon>Gammaproteobacteria</taxon>
        <taxon>Pseudomonadales</taxon>
        <taxon>Pseudomonadaceae</taxon>
        <taxon>Pseudomonas</taxon>
        <taxon>Pseudomonas syringae</taxon>
    </lineage>
</organism>
<dbReference type="InterPro" id="IPR029058">
    <property type="entry name" value="AB_hydrolase_fold"/>
</dbReference>
<evidence type="ECO:0000313" key="2">
    <source>
        <dbReference type="EMBL" id="KPZ00993.1"/>
    </source>
</evidence>
<reference evidence="2 3" key="1">
    <citation type="submission" date="2015-09" db="EMBL/GenBank/DDBJ databases">
        <title>Genome announcement of multiple Pseudomonas syringae strains.</title>
        <authorList>
            <person name="Thakur S."/>
            <person name="Wang P.W."/>
            <person name="Gong Y."/>
            <person name="Weir B.S."/>
            <person name="Guttman D.S."/>
        </authorList>
    </citation>
    <scope>NUCLEOTIDE SEQUENCE [LARGE SCALE GENOMIC DNA]</scope>
    <source>
        <strain evidence="2 3">ICMP16929</strain>
    </source>
</reference>
<dbReference type="AlphaFoldDB" id="A0A0N8T8Z8"/>
<dbReference type="InterPro" id="IPR051044">
    <property type="entry name" value="MAG_DAG_Lipase"/>
</dbReference>
<evidence type="ECO:0000313" key="3">
    <source>
        <dbReference type="Proteomes" id="UP000050384"/>
    </source>
</evidence>
<protein>
    <recommendedName>
        <fullName evidence="1">Serine aminopeptidase S33 domain-containing protein</fullName>
    </recommendedName>
</protein>
<dbReference type="Pfam" id="PF12146">
    <property type="entry name" value="Hydrolase_4"/>
    <property type="match status" value="1"/>
</dbReference>
<evidence type="ECO:0000259" key="1">
    <source>
        <dbReference type="Pfam" id="PF12146"/>
    </source>
</evidence>
<dbReference type="PANTHER" id="PTHR11614">
    <property type="entry name" value="PHOSPHOLIPASE-RELATED"/>
    <property type="match status" value="1"/>
</dbReference>
<accession>A0A0N8T8Z8</accession>
<dbReference type="InterPro" id="IPR022742">
    <property type="entry name" value="Hydrolase_4"/>
</dbReference>
<dbReference type="SUPFAM" id="SSF53474">
    <property type="entry name" value="alpha/beta-Hydrolases"/>
    <property type="match status" value="1"/>
</dbReference>